<keyword evidence="3" id="KW-1185">Reference proteome</keyword>
<dbReference type="AlphaFoldDB" id="A0A0C9YST5"/>
<reference evidence="3" key="2">
    <citation type="submission" date="2015-01" db="EMBL/GenBank/DDBJ databases">
        <title>Evolutionary Origins and Diversification of the Mycorrhizal Mutualists.</title>
        <authorList>
            <consortium name="DOE Joint Genome Institute"/>
            <consortium name="Mycorrhizal Genomics Consortium"/>
            <person name="Kohler A."/>
            <person name="Kuo A."/>
            <person name="Nagy L.G."/>
            <person name="Floudas D."/>
            <person name="Copeland A."/>
            <person name="Barry K.W."/>
            <person name="Cichocki N."/>
            <person name="Veneault-Fourrey C."/>
            <person name="LaButti K."/>
            <person name="Lindquist E.A."/>
            <person name="Lipzen A."/>
            <person name="Lundell T."/>
            <person name="Morin E."/>
            <person name="Murat C."/>
            <person name="Riley R."/>
            <person name="Ohm R."/>
            <person name="Sun H."/>
            <person name="Tunlid A."/>
            <person name="Henrissat B."/>
            <person name="Grigoriev I.V."/>
            <person name="Hibbett D.S."/>
            <person name="Martin F."/>
        </authorList>
    </citation>
    <scope>NUCLEOTIDE SEQUENCE [LARGE SCALE GENOMIC DNA]</scope>
    <source>
        <strain evidence="3">441</strain>
    </source>
</reference>
<gene>
    <name evidence="2" type="ORF">PISMIDRAFT_690665</name>
</gene>
<evidence type="ECO:0000313" key="3">
    <source>
        <dbReference type="Proteomes" id="UP000054018"/>
    </source>
</evidence>
<dbReference type="HOGENOM" id="CLU_782020_0_0_1"/>
<dbReference type="STRING" id="765257.A0A0C9YST5"/>
<dbReference type="OrthoDB" id="3367070at2759"/>
<name>A0A0C9YST5_9AGAM</name>
<feature type="region of interest" description="Disordered" evidence="1">
    <location>
        <begin position="58"/>
        <end position="112"/>
    </location>
</feature>
<proteinExistence type="predicted"/>
<sequence length="355" mass="40005">MGFFSARKPEEPKYLKPDTSVVEIIRSQFVSVPLFCVSSASRRCSPCEQHDIYRTKRWEPSSHPSTSNLSRFGFKSPSRESRCSRDFNHSPHSPLRSPGHTSPSPRSVPRTHTDAITDDEYHLLRQNIFEHLVSHSSVPTETPVIPLGSHGQKYSPQLSKLRNDDSSRVEVNASSSAISSPSFDGEAQDHRALEEMSYHSVAYPPSSFSNRTTGPKHFHSILTSEALQDDEVKTSRGIHHEIEGLEAEAMRVLDTFGGLELSMLTKCHYKSGHAPLRSPSSIARRNLEHDFFQGSGTSKLRELGSVSSVNLTRQLAPHFVTSIDEVIKSELVDVRRRRQEVTARYQDRLEYLRAQ</sequence>
<evidence type="ECO:0000313" key="2">
    <source>
        <dbReference type="EMBL" id="KIK10978.1"/>
    </source>
</evidence>
<organism evidence="2 3">
    <name type="scientific">Pisolithus microcarpus 441</name>
    <dbReference type="NCBI Taxonomy" id="765257"/>
    <lineage>
        <taxon>Eukaryota</taxon>
        <taxon>Fungi</taxon>
        <taxon>Dikarya</taxon>
        <taxon>Basidiomycota</taxon>
        <taxon>Agaricomycotina</taxon>
        <taxon>Agaricomycetes</taxon>
        <taxon>Agaricomycetidae</taxon>
        <taxon>Boletales</taxon>
        <taxon>Sclerodermatineae</taxon>
        <taxon>Pisolithaceae</taxon>
        <taxon>Pisolithus</taxon>
    </lineage>
</organism>
<evidence type="ECO:0000256" key="1">
    <source>
        <dbReference type="SAM" id="MobiDB-lite"/>
    </source>
</evidence>
<reference evidence="2 3" key="1">
    <citation type="submission" date="2014-04" db="EMBL/GenBank/DDBJ databases">
        <authorList>
            <consortium name="DOE Joint Genome Institute"/>
            <person name="Kuo A."/>
            <person name="Kohler A."/>
            <person name="Costa M.D."/>
            <person name="Nagy L.G."/>
            <person name="Floudas D."/>
            <person name="Copeland A."/>
            <person name="Barry K.W."/>
            <person name="Cichocki N."/>
            <person name="Veneault-Fourrey C."/>
            <person name="LaButti K."/>
            <person name="Lindquist E.A."/>
            <person name="Lipzen A."/>
            <person name="Lundell T."/>
            <person name="Morin E."/>
            <person name="Murat C."/>
            <person name="Sun H."/>
            <person name="Tunlid A."/>
            <person name="Henrissat B."/>
            <person name="Grigoriev I.V."/>
            <person name="Hibbett D.S."/>
            <person name="Martin F."/>
            <person name="Nordberg H.P."/>
            <person name="Cantor M.N."/>
            <person name="Hua S.X."/>
        </authorList>
    </citation>
    <scope>NUCLEOTIDE SEQUENCE [LARGE SCALE GENOMIC DNA]</scope>
    <source>
        <strain evidence="2 3">441</strain>
    </source>
</reference>
<accession>A0A0C9YST5</accession>
<feature type="non-terminal residue" evidence="2">
    <location>
        <position position="355"/>
    </location>
</feature>
<dbReference type="EMBL" id="KN834336">
    <property type="protein sequence ID" value="KIK10978.1"/>
    <property type="molecule type" value="Genomic_DNA"/>
</dbReference>
<protein>
    <submittedName>
        <fullName evidence="2">Uncharacterized protein</fullName>
    </submittedName>
</protein>
<feature type="compositionally biased region" description="Basic and acidic residues" evidence="1">
    <location>
        <begin position="77"/>
        <end position="89"/>
    </location>
</feature>
<dbReference type="Proteomes" id="UP000054018">
    <property type="component" value="Unassembled WGS sequence"/>
</dbReference>